<protein>
    <submittedName>
        <fullName evidence="1">Uncharacterized protein</fullName>
    </submittedName>
</protein>
<dbReference type="AlphaFoldDB" id="A0A061QJK7"/>
<gene>
    <name evidence="1" type="ORF">TSPGSL018_27917</name>
</gene>
<proteinExistence type="predicted"/>
<name>A0A061QJK7_9CHLO</name>
<feature type="non-terminal residue" evidence="1">
    <location>
        <position position="1"/>
    </location>
</feature>
<organism evidence="1">
    <name type="scientific">Tetraselmis sp. GSL018</name>
    <dbReference type="NCBI Taxonomy" id="582737"/>
    <lineage>
        <taxon>Eukaryota</taxon>
        <taxon>Viridiplantae</taxon>
        <taxon>Chlorophyta</taxon>
        <taxon>core chlorophytes</taxon>
        <taxon>Chlorodendrophyceae</taxon>
        <taxon>Chlorodendrales</taxon>
        <taxon>Chlorodendraceae</taxon>
        <taxon>Tetraselmis</taxon>
    </lineage>
</organism>
<dbReference type="EMBL" id="GBEZ01026379">
    <property type="protein sequence ID" value="JAC60827.1"/>
    <property type="molecule type" value="Transcribed_RNA"/>
</dbReference>
<sequence length="118" mass="12758">RESCPSSSLWVRGELSGRRPHGAEVKSHHDHWLKQRAPEAVGIPLGCFGGRPQDCSALRPARSRALLQLPEPPSRLWPSLPSNLPSSQRLGLDTPLVACERLRRLKGAAALDISSAAG</sequence>
<reference evidence="1" key="1">
    <citation type="submission" date="2014-05" db="EMBL/GenBank/DDBJ databases">
        <title>The transcriptome of the halophilic microalga Tetraselmis sp. GSL018 isolated from the Great Salt Lake, Utah.</title>
        <authorList>
            <person name="Jinkerson R.E."/>
            <person name="D'Adamo S."/>
            <person name="Posewitz M.C."/>
        </authorList>
    </citation>
    <scope>NUCLEOTIDE SEQUENCE</scope>
    <source>
        <strain evidence="1">GSL018</strain>
    </source>
</reference>
<feature type="non-terminal residue" evidence="1">
    <location>
        <position position="118"/>
    </location>
</feature>
<accession>A0A061QJK7</accession>
<evidence type="ECO:0000313" key="1">
    <source>
        <dbReference type="EMBL" id="JAC60827.1"/>
    </source>
</evidence>